<feature type="compositionally biased region" description="Basic residues" evidence="1">
    <location>
        <begin position="56"/>
        <end position="67"/>
    </location>
</feature>
<organism evidence="2 3">
    <name type="scientific">Streptomyces thermodiastaticus</name>
    <dbReference type="NCBI Taxonomy" id="44061"/>
    <lineage>
        <taxon>Bacteria</taxon>
        <taxon>Bacillati</taxon>
        <taxon>Actinomycetota</taxon>
        <taxon>Actinomycetes</taxon>
        <taxon>Kitasatosporales</taxon>
        <taxon>Streptomycetaceae</taxon>
        <taxon>Streptomyces</taxon>
    </lineage>
</organism>
<keyword evidence="3" id="KW-1185">Reference proteome</keyword>
<comment type="caution">
    <text evidence="2">The sequence shown here is derived from an EMBL/GenBank/DDBJ whole genome shotgun (WGS) entry which is preliminary data.</text>
</comment>
<evidence type="ECO:0000313" key="3">
    <source>
        <dbReference type="Proteomes" id="UP001236795"/>
    </source>
</evidence>
<sequence>MGWLKIRQRRPRSCHPDPGRHDAAVGLCQRKSSKRHRPRRRPRLHRAPGGALPAGTKRRHPHRRTRRLNGSTHVQAWCPAPCAGHHNRSHSSPHPDRLHHGGEATGALSAGLRTATFLPMTTHFAEQELGGETRASASVVTEAVVGSSAGPGEVLVCSPPRRPRASSSCSDQRREMCSETAPAARPPVRAIGRPGPAAVPRAAVLPQPRPFVVPTQWKPCFAAGARCSGTAEGSLVDNVDMMGGKSVDLIRRT</sequence>
<evidence type="ECO:0000256" key="1">
    <source>
        <dbReference type="SAM" id="MobiDB-lite"/>
    </source>
</evidence>
<feature type="region of interest" description="Disordered" evidence="1">
    <location>
        <begin position="1"/>
        <end position="70"/>
    </location>
</feature>
<protein>
    <submittedName>
        <fullName evidence="2">Uncharacterized protein</fullName>
    </submittedName>
</protein>
<gene>
    <name evidence="2" type="ORF">QO019_001962</name>
</gene>
<accession>A0ABU0KCK3</accession>
<feature type="compositionally biased region" description="Basic residues" evidence="1">
    <location>
        <begin position="31"/>
        <end position="46"/>
    </location>
</feature>
<name>A0ABU0KCK3_9ACTN</name>
<dbReference type="EMBL" id="JAUSWC010000006">
    <property type="protein sequence ID" value="MDQ0487111.1"/>
    <property type="molecule type" value="Genomic_DNA"/>
</dbReference>
<feature type="compositionally biased region" description="Basic and acidic residues" evidence="1">
    <location>
        <begin position="93"/>
        <end position="102"/>
    </location>
</feature>
<proteinExistence type="predicted"/>
<reference evidence="2 3" key="1">
    <citation type="submission" date="2023-07" db="EMBL/GenBank/DDBJ databases">
        <title>Genomic Encyclopedia of Type Strains, Phase IV (KMG-IV): sequencing the most valuable type-strain genomes for metagenomic binning, comparative biology and taxonomic classification.</title>
        <authorList>
            <person name="Goeker M."/>
        </authorList>
    </citation>
    <scope>NUCLEOTIDE SEQUENCE [LARGE SCALE GENOMIC DNA]</scope>
    <source>
        <strain evidence="2 3">DSM 40573</strain>
    </source>
</reference>
<evidence type="ECO:0000313" key="2">
    <source>
        <dbReference type="EMBL" id="MDQ0487111.1"/>
    </source>
</evidence>
<feature type="compositionally biased region" description="Basic and acidic residues" evidence="1">
    <location>
        <begin position="14"/>
        <end position="23"/>
    </location>
</feature>
<feature type="region of interest" description="Disordered" evidence="1">
    <location>
        <begin position="84"/>
        <end position="104"/>
    </location>
</feature>
<dbReference type="Proteomes" id="UP001236795">
    <property type="component" value="Unassembled WGS sequence"/>
</dbReference>
<feature type="compositionally biased region" description="Basic residues" evidence="1">
    <location>
        <begin position="1"/>
        <end position="13"/>
    </location>
</feature>
<feature type="region of interest" description="Disordered" evidence="1">
    <location>
        <begin position="159"/>
        <end position="191"/>
    </location>
</feature>